<proteinExistence type="predicted"/>
<dbReference type="Gene3D" id="3.20.160.10">
    <property type="entry name" value="vpa0580 domain like"/>
    <property type="match status" value="1"/>
</dbReference>
<evidence type="ECO:0000313" key="2">
    <source>
        <dbReference type="Proteomes" id="UP001560573"/>
    </source>
</evidence>
<comment type="caution">
    <text evidence="1">The sequence shown here is derived from an EMBL/GenBank/DDBJ whole genome shotgun (WGS) entry which is preliminary data.</text>
</comment>
<protein>
    <submittedName>
        <fullName evidence="1">HopJ type III effector protein</fullName>
    </submittedName>
</protein>
<accession>A0ABV3ZBG5</accession>
<dbReference type="RefSeq" id="WP_369327826.1">
    <property type="nucleotide sequence ID" value="NZ_JAULBC010000001.1"/>
</dbReference>
<dbReference type="InterPro" id="IPR014984">
    <property type="entry name" value="HopJ"/>
</dbReference>
<dbReference type="InterPro" id="IPR038604">
    <property type="entry name" value="HopJ_sf"/>
</dbReference>
<dbReference type="Proteomes" id="UP001560573">
    <property type="component" value="Unassembled WGS sequence"/>
</dbReference>
<name>A0ABV3ZBG5_9BACT</name>
<gene>
    <name evidence="1" type="ORF">QTN47_02945</name>
</gene>
<reference evidence="1 2" key="1">
    <citation type="submission" date="2023-07" db="EMBL/GenBank/DDBJ databases">
        <authorList>
            <person name="Lian W.-H."/>
        </authorList>
    </citation>
    <scope>NUCLEOTIDE SEQUENCE [LARGE SCALE GENOMIC DNA]</scope>
    <source>
        <strain evidence="1 2">SYSU DXS3180</strain>
    </source>
</reference>
<evidence type="ECO:0000313" key="1">
    <source>
        <dbReference type="EMBL" id="MEX6686431.1"/>
    </source>
</evidence>
<dbReference type="Pfam" id="PF08888">
    <property type="entry name" value="HopJ"/>
    <property type="match status" value="1"/>
</dbReference>
<dbReference type="EMBL" id="JAULBC010000001">
    <property type="protein sequence ID" value="MEX6686431.1"/>
    <property type="molecule type" value="Genomic_DNA"/>
</dbReference>
<organism evidence="1 2">
    <name type="scientific">Danxiaibacter flavus</name>
    <dbReference type="NCBI Taxonomy" id="3049108"/>
    <lineage>
        <taxon>Bacteria</taxon>
        <taxon>Pseudomonadati</taxon>
        <taxon>Bacteroidota</taxon>
        <taxon>Chitinophagia</taxon>
        <taxon>Chitinophagales</taxon>
        <taxon>Chitinophagaceae</taxon>
        <taxon>Danxiaibacter</taxon>
    </lineage>
</organism>
<sequence length="113" mass="12854">MKEQLITLVGRLKDNSLTFKEVIEFIEASYQHQPTAFKNGETYNEATQNQGSAKVFAFAQLNNLSKEDTLYLFAEHYQSVLNNPSGMDHQNIRQFMAHGWDGIAFEGQALLPK</sequence>
<keyword evidence="2" id="KW-1185">Reference proteome</keyword>